<protein>
    <submittedName>
        <fullName evidence="8">Rubrerythrin family protein</fullName>
    </submittedName>
</protein>
<dbReference type="Pfam" id="PF21349">
    <property type="entry name" value="RUBY_RBDX"/>
    <property type="match status" value="1"/>
</dbReference>
<dbReference type="PROSITE" id="PS50903">
    <property type="entry name" value="RUBREDOXIN_LIKE"/>
    <property type="match status" value="1"/>
</dbReference>
<sequence>MANSLKGTQTLKNLMGSFAGESQARGRYTMFAKIAKKEGFEHIAAIFQETADNEYEHSSVFYKYVVEKMQGEKMPVLTEISGTFPAIKSTTYDNLMAAAAGENEEWTLLYKEAADVAEKEGFSDIAASFRNIAKVEKAHEERYLQLAKDVKEGTVFKKDEVVVWKCRNCGFLIEAKEAPKMCPACKHPQAYFEIKEG</sequence>
<keyword evidence="2" id="KW-0813">Transport</keyword>
<evidence type="ECO:0000256" key="1">
    <source>
        <dbReference type="ARBA" id="ARBA00001965"/>
    </source>
</evidence>
<evidence type="ECO:0000256" key="3">
    <source>
        <dbReference type="ARBA" id="ARBA00022723"/>
    </source>
</evidence>
<dbReference type="EMBL" id="MBEW02000004">
    <property type="protein sequence ID" value="RDY21810.1"/>
    <property type="molecule type" value="Genomic_DNA"/>
</dbReference>
<dbReference type="CDD" id="cd01041">
    <property type="entry name" value="Rubrerythrin"/>
    <property type="match status" value="1"/>
</dbReference>
<gene>
    <name evidence="8" type="ORF">BBG48_002985</name>
</gene>
<accession>A0A371IMZ2</accession>
<feature type="domain" description="Rubredoxin-like" evidence="6">
    <location>
        <begin position="161"/>
        <end position="195"/>
    </location>
</feature>
<keyword evidence="9" id="KW-1185">Reference proteome</keyword>
<name>A0A371IMZ2_9FIRM</name>
<evidence type="ECO:0000313" key="8">
    <source>
        <dbReference type="EMBL" id="RDY21810.1"/>
    </source>
</evidence>
<feature type="domain" description="Ferritin-like diiron" evidence="7">
    <location>
        <begin position="4"/>
        <end position="154"/>
    </location>
</feature>
<dbReference type="InterPro" id="IPR012347">
    <property type="entry name" value="Ferritin-like"/>
</dbReference>
<dbReference type="InterPro" id="IPR009040">
    <property type="entry name" value="Ferritin-like_diiron"/>
</dbReference>
<dbReference type="PROSITE" id="PS50905">
    <property type="entry name" value="FERRITIN_LIKE"/>
    <property type="match status" value="1"/>
</dbReference>
<dbReference type="NCBIfam" id="NF045767">
    <property type="entry name" value="RuberyRbr"/>
    <property type="match status" value="1"/>
</dbReference>
<dbReference type="STRING" id="1871336.BBG48_02820"/>
<keyword evidence="4" id="KW-0249">Electron transport</keyword>
<dbReference type="Proteomes" id="UP000093352">
    <property type="component" value="Unassembled WGS sequence"/>
</dbReference>
<dbReference type="InterPro" id="IPR052364">
    <property type="entry name" value="Rubrerythrin"/>
</dbReference>
<evidence type="ECO:0000259" key="7">
    <source>
        <dbReference type="PROSITE" id="PS50905"/>
    </source>
</evidence>
<dbReference type="InterPro" id="IPR003251">
    <property type="entry name" value="Rr_diiron-bd_dom"/>
</dbReference>
<reference evidence="8 9" key="1">
    <citation type="journal article" date="2016" name="Genome Announc.">
        <title>Draft Genome Sequence of Criibacterium bergeronii gen. nov., sp. nov., Strain CCRI-22567T, Isolated from a Vaginal Sample from a Woman with Bacterial Vaginosis.</title>
        <authorList>
            <person name="Maheux A.F."/>
            <person name="Berube E."/>
            <person name="Boudreau D.K."/>
            <person name="Raymond F."/>
            <person name="Corbeil J."/>
            <person name="Roy P.H."/>
            <person name="Boissinot M."/>
            <person name="Omar R.F."/>
        </authorList>
    </citation>
    <scope>NUCLEOTIDE SEQUENCE [LARGE SCALE GENOMIC DNA]</scope>
    <source>
        <strain evidence="8 9">CCRI-22567</strain>
    </source>
</reference>
<keyword evidence="3" id="KW-0479">Metal-binding</keyword>
<comment type="caution">
    <text evidence="8">The sequence shown here is derived from an EMBL/GenBank/DDBJ whole genome shotgun (WGS) entry which is preliminary data.</text>
</comment>
<organism evidence="8 9">
    <name type="scientific">Criibacterium bergeronii</name>
    <dbReference type="NCBI Taxonomy" id="1871336"/>
    <lineage>
        <taxon>Bacteria</taxon>
        <taxon>Bacillati</taxon>
        <taxon>Bacillota</taxon>
        <taxon>Clostridia</taxon>
        <taxon>Peptostreptococcales</taxon>
        <taxon>Filifactoraceae</taxon>
        <taxon>Criibacterium</taxon>
    </lineage>
</organism>
<dbReference type="GO" id="GO:0005506">
    <property type="term" value="F:iron ion binding"/>
    <property type="evidence" value="ECO:0007669"/>
    <property type="project" value="InterPro"/>
</dbReference>
<evidence type="ECO:0000259" key="6">
    <source>
        <dbReference type="PROSITE" id="PS50903"/>
    </source>
</evidence>
<evidence type="ECO:0000313" key="9">
    <source>
        <dbReference type="Proteomes" id="UP000093352"/>
    </source>
</evidence>
<dbReference type="RefSeq" id="WP_068912628.1">
    <property type="nucleotide sequence ID" value="NZ_MBEW02000004.1"/>
</dbReference>
<dbReference type="Gene3D" id="2.20.28.10">
    <property type="match status" value="1"/>
</dbReference>
<evidence type="ECO:0000256" key="4">
    <source>
        <dbReference type="ARBA" id="ARBA00022982"/>
    </source>
</evidence>
<dbReference type="Gene3D" id="1.20.1260.10">
    <property type="match status" value="1"/>
</dbReference>
<dbReference type="InterPro" id="IPR024934">
    <property type="entry name" value="Rubredoxin-like_dom"/>
</dbReference>
<keyword evidence="5" id="KW-0408">Iron</keyword>
<dbReference type="PANTHER" id="PTHR43865">
    <property type="entry name" value="RUBRERYTHRIN-RELATED"/>
    <property type="match status" value="1"/>
</dbReference>
<proteinExistence type="predicted"/>
<dbReference type="AlphaFoldDB" id="A0A371IMZ2"/>
<evidence type="ECO:0000256" key="5">
    <source>
        <dbReference type="ARBA" id="ARBA00023004"/>
    </source>
</evidence>
<dbReference type="SUPFAM" id="SSF57802">
    <property type="entry name" value="Rubredoxin-like"/>
    <property type="match status" value="1"/>
</dbReference>
<dbReference type="SUPFAM" id="SSF47240">
    <property type="entry name" value="Ferritin-like"/>
    <property type="match status" value="1"/>
</dbReference>
<comment type="cofactor">
    <cofactor evidence="1">
        <name>Fe(3+)</name>
        <dbReference type="ChEBI" id="CHEBI:29034"/>
    </cofactor>
</comment>
<dbReference type="InterPro" id="IPR048574">
    <property type="entry name" value="RUBY_RBDX"/>
</dbReference>
<dbReference type="FunFam" id="2.20.28.10:FF:000018">
    <property type="entry name" value="Rubrerythrin"/>
    <property type="match status" value="1"/>
</dbReference>
<evidence type="ECO:0000256" key="2">
    <source>
        <dbReference type="ARBA" id="ARBA00022448"/>
    </source>
</evidence>
<dbReference type="CDD" id="cd00729">
    <property type="entry name" value="rubredoxin_SM"/>
    <property type="match status" value="1"/>
</dbReference>
<dbReference type="GO" id="GO:0016491">
    <property type="term" value="F:oxidoreductase activity"/>
    <property type="evidence" value="ECO:0007669"/>
    <property type="project" value="InterPro"/>
</dbReference>
<dbReference type="Pfam" id="PF02915">
    <property type="entry name" value="Rubrerythrin"/>
    <property type="match status" value="1"/>
</dbReference>
<dbReference type="InterPro" id="IPR009078">
    <property type="entry name" value="Ferritin-like_SF"/>
</dbReference>
<dbReference type="PANTHER" id="PTHR43865:SF1">
    <property type="entry name" value="RUBRERYTHRIN-RELATED"/>
    <property type="match status" value="1"/>
</dbReference>